<evidence type="ECO:0000256" key="6">
    <source>
        <dbReference type="ARBA" id="ARBA00014679"/>
    </source>
</evidence>
<dbReference type="PIRSF" id="PIRSF000386">
    <property type="entry name" value="tRNA_mtase"/>
    <property type="match status" value="1"/>
</dbReference>
<comment type="caution">
    <text evidence="19">The sequence shown here is derived from an EMBL/GenBank/DDBJ whole genome shotgun (WGS) entry which is preliminary data.</text>
</comment>
<evidence type="ECO:0000313" key="19">
    <source>
        <dbReference type="EMBL" id="TLE03514.1"/>
    </source>
</evidence>
<evidence type="ECO:0000256" key="11">
    <source>
        <dbReference type="ARBA" id="ARBA00022694"/>
    </source>
</evidence>
<comment type="subunit">
    <text evidence="4 15 17">Homodimer.</text>
</comment>
<evidence type="ECO:0000256" key="14">
    <source>
        <dbReference type="ARBA" id="ARBA00047783"/>
    </source>
</evidence>
<evidence type="ECO:0000256" key="12">
    <source>
        <dbReference type="ARBA" id="ARBA00029736"/>
    </source>
</evidence>
<dbReference type="InterPro" id="IPR016009">
    <property type="entry name" value="tRNA_MeTrfase_TRMD/TRM10"/>
</dbReference>
<dbReference type="InterPro" id="IPR029026">
    <property type="entry name" value="tRNA_m1G_MTases_N"/>
</dbReference>
<feature type="binding site" evidence="15 16">
    <location>
        <begin position="128"/>
        <end position="133"/>
    </location>
    <ligand>
        <name>S-adenosyl-L-methionine</name>
        <dbReference type="ChEBI" id="CHEBI:59789"/>
    </ligand>
</feature>
<proteinExistence type="inferred from homology"/>
<evidence type="ECO:0000259" key="18">
    <source>
        <dbReference type="Pfam" id="PF01746"/>
    </source>
</evidence>
<evidence type="ECO:0000256" key="3">
    <source>
        <dbReference type="ARBA" id="ARBA00007630"/>
    </source>
</evidence>
<evidence type="ECO:0000256" key="16">
    <source>
        <dbReference type="PIRSR" id="PIRSR000386-1"/>
    </source>
</evidence>
<feature type="binding site" evidence="15 16">
    <location>
        <position position="108"/>
    </location>
    <ligand>
        <name>S-adenosyl-L-methionine</name>
        <dbReference type="ChEBI" id="CHEBI:59789"/>
    </ligand>
</feature>
<evidence type="ECO:0000313" key="20">
    <source>
        <dbReference type="Proteomes" id="UP000029707"/>
    </source>
</evidence>
<dbReference type="SUPFAM" id="SSF75217">
    <property type="entry name" value="alpha/beta knot"/>
    <property type="match status" value="1"/>
</dbReference>
<evidence type="ECO:0000256" key="17">
    <source>
        <dbReference type="RuleBase" id="RU003464"/>
    </source>
</evidence>
<evidence type="ECO:0000256" key="7">
    <source>
        <dbReference type="ARBA" id="ARBA00022490"/>
    </source>
</evidence>
<evidence type="ECO:0000256" key="15">
    <source>
        <dbReference type="HAMAP-Rule" id="MF_00605"/>
    </source>
</evidence>
<comment type="similarity">
    <text evidence="3 15 17">Belongs to the RNA methyltransferase TrmD family.</text>
</comment>
<dbReference type="EMBL" id="JRMQ02000001">
    <property type="protein sequence ID" value="TLE03514.1"/>
    <property type="molecule type" value="Genomic_DNA"/>
</dbReference>
<keyword evidence="9 15" id="KW-0808">Transferase</keyword>
<evidence type="ECO:0000256" key="2">
    <source>
        <dbReference type="ARBA" id="ARBA00004496"/>
    </source>
</evidence>
<dbReference type="STRING" id="425400.LS65_03665"/>
<dbReference type="NCBIfam" id="NF000648">
    <property type="entry name" value="PRK00026.1"/>
    <property type="match status" value="1"/>
</dbReference>
<dbReference type="Gene3D" id="1.10.1270.20">
    <property type="entry name" value="tRNA(m1g37)methyltransferase, domain 2"/>
    <property type="match status" value="1"/>
</dbReference>
<keyword evidence="20" id="KW-1185">Reference proteome</keyword>
<feature type="domain" description="tRNA methyltransferase TRMD/TRM10-type" evidence="18">
    <location>
        <begin position="1"/>
        <end position="221"/>
    </location>
</feature>
<dbReference type="GO" id="GO:0002939">
    <property type="term" value="P:tRNA N1-guanine methylation"/>
    <property type="evidence" value="ECO:0007669"/>
    <property type="project" value="TreeGrafter"/>
</dbReference>
<name>A0A4U8TSK3_9HELI</name>
<dbReference type="EC" id="2.1.1.228" evidence="5 15"/>
<evidence type="ECO:0000256" key="10">
    <source>
        <dbReference type="ARBA" id="ARBA00022691"/>
    </source>
</evidence>
<dbReference type="InterPro" id="IPR002649">
    <property type="entry name" value="tRNA_m1G_MeTrfase_TrmD"/>
</dbReference>
<dbReference type="OrthoDB" id="9807416at2"/>
<dbReference type="InterPro" id="IPR029028">
    <property type="entry name" value="Alpha/beta_knot_MTases"/>
</dbReference>
<comment type="catalytic activity">
    <reaction evidence="14 15 17">
        <text>guanosine(37) in tRNA + S-adenosyl-L-methionine = N(1)-methylguanosine(37) in tRNA + S-adenosyl-L-homocysteine + H(+)</text>
        <dbReference type="Rhea" id="RHEA:36899"/>
        <dbReference type="Rhea" id="RHEA-COMP:10145"/>
        <dbReference type="Rhea" id="RHEA-COMP:10147"/>
        <dbReference type="ChEBI" id="CHEBI:15378"/>
        <dbReference type="ChEBI" id="CHEBI:57856"/>
        <dbReference type="ChEBI" id="CHEBI:59789"/>
        <dbReference type="ChEBI" id="CHEBI:73542"/>
        <dbReference type="ChEBI" id="CHEBI:74269"/>
        <dbReference type="EC" id="2.1.1.228"/>
    </reaction>
</comment>
<dbReference type="RefSeq" id="WP_034362000.1">
    <property type="nucleotide sequence ID" value="NZ_CAJUDB010000012.1"/>
</dbReference>
<evidence type="ECO:0000256" key="4">
    <source>
        <dbReference type="ARBA" id="ARBA00011738"/>
    </source>
</evidence>
<evidence type="ECO:0000256" key="8">
    <source>
        <dbReference type="ARBA" id="ARBA00022603"/>
    </source>
</evidence>
<keyword evidence="7 15" id="KW-0963">Cytoplasm</keyword>
<keyword evidence="11 15" id="KW-0819">tRNA processing</keyword>
<evidence type="ECO:0000256" key="1">
    <source>
        <dbReference type="ARBA" id="ARBA00002634"/>
    </source>
</evidence>
<organism evidence="19 20">
    <name type="scientific">Helicobacter japonicus</name>
    <dbReference type="NCBI Taxonomy" id="425400"/>
    <lineage>
        <taxon>Bacteria</taxon>
        <taxon>Pseudomonadati</taxon>
        <taxon>Campylobacterota</taxon>
        <taxon>Epsilonproteobacteria</taxon>
        <taxon>Campylobacterales</taxon>
        <taxon>Helicobacteraceae</taxon>
        <taxon>Helicobacter</taxon>
    </lineage>
</organism>
<protein>
    <recommendedName>
        <fullName evidence="6 15">tRNA (guanine-N(1)-)-methyltransferase</fullName>
        <ecNumber evidence="5 15">2.1.1.228</ecNumber>
    </recommendedName>
    <alternativeName>
        <fullName evidence="12 15">M1G-methyltransferase</fullName>
    </alternativeName>
    <alternativeName>
        <fullName evidence="13 15">tRNA [GM37] methyltransferase</fullName>
    </alternativeName>
</protein>
<accession>A0A4U8TSK3</accession>
<evidence type="ECO:0000256" key="9">
    <source>
        <dbReference type="ARBA" id="ARBA00022679"/>
    </source>
</evidence>
<dbReference type="HAMAP" id="MF_00605">
    <property type="entry name" value="TrmD"/>
    <property type="match status" value="1"/>
</dbReference>
<reference evidence="19 20" key="1">
    <citation type="journal article" date="2014" name="Genome Announc.">
        <title>Draft genome sequences of eight enterohepatic helicobacter species isolated from both laboratory and wild rodents.</title>
        <authorList>
            <person name="Sheh A."/>
            <person name="Shen Z."/>
            <person name="Fox J.G."/>
        </authorList>
    </citation>
    <scope>NUCLEOTIDE SEQUENCE [LARGE SCALE GENOMIC DNA]</scope>
    <source>
        <strain evidence="19 20">MIT 01-6451</strain>
    </source>
</reference>
<comment type="function">
    <text evidence="1 15 17">Specifically methylates guanosine-37 in various tRNAs.</text>
</comment>
<dbReference type="PANTHER" id="PTHR46417:SF1">
    <property type="entry name" value="TRNA (GUANINE-N(1)-)-METHYLTRANSFERASE"/>
    <property type="match status" value="1"/>
</dbReference>
<keyword evidence="10 15" id="KW-0949">S-adenosyl-L-methionine</keyword>
<gene>
    <name evidence="15 19" type="primary">trmD</name>
    <name evidence="19" type="ORF">LS65_001495</name>
</gene>
<dbReference type="AlphaFoldDB" id="A0A4U8TSK3"/>
<dbReference type="CDD" id="cd18080">
    <property type="entry name" value="TrmD-like"/>
    <property type="match status" value="1"/>
</dbReference>
<dbReference type="PANTHER" id="PTHR46417">
    <property type="entry name" value="TRNA (GUANINE-N(1)-)-METHYLTRANSFERASE"/>
    <property type="match status" value="1"/>
</dbReference>
<evidence type="ECO:0000256" key="5">
    <source>
        <dbReference type="ARBA" id="ARBA00012807"/>
    </source>
</evidence>
<sequence>MRFSFLTLFPTLIESYFTDSILKRAIHNHLISVESINIRDYALDKYKKVDEAPISGGAGQVMKADVLSAALESVRDSHIIFLSPCGKPFNHSDALRLSSKKHITFVCGRYEGFDERVIEEWADEIFSVGDFILTGGELPALMLCDSISRFVDGVLGNADSLREESFESSLLEAPNFAKISSHTSFSPAPSVYLKGNHSKIADLKKRLAICKTKYFRPDLYQVYHTYLGREKGKL</sequence>
<dbReference type="Proteomes" id="UP000029707">
    <property type="component" value="Unassembled WGS sequence"/>
</dbReference>
<dbReference type="GO" id="GO:0005829">
    <property type="term" value="C:cytosol"/>
    <property type="evidence" value="ECO:0007669"/>
    <property type="project" value="TreeGrafter"/>
</dbReference>
<keyword evidence="8 15" id="KW-0489">Methyltransferase</keyword>
<dbReference type="Gene3D" id="3.40.1280.10">
    <property type="match status" value="1"/>
</dbReference>
<dbReference type="GO" id="GO:0052906">
    <property type="term" value="F:tRNA (guanine(37)-N1)-methyltransferase activity"/>
    <property type="evidence" value="ECO:0007669"/>
    <property type="project" value="UniProtKB-UniRule"/>
</dbReference>
<dbReference type="NCBIfam" id="TIGR00088">
    <property type="entry name" value="trmD"/>
    <property type="match status" value="1"/>
</dbReference>
<dbReference type="InterPro" id="IPR023148">
    <property type="entry name" value="tRNA_m1G_MeTrfase_C_sf"/>
</dbReference>
<evidence type="ECO:0000256" key="13">
    <source>
        <dbReference type="ARBA" id="ARBA00033392"/>
    </source>
</evidence>
<comment type="subcellular location">
    <subcellularLocation>
        <location evidence="2 15 17">Cytoplasm</location>
    </subcellularLocation>
</comment>
<dbReference type="Pfam" id="PF01746">
    <property type="entry name" value="tRNA_m1G_MT"/>
    <property type="match status" value="1"/>
</dbReference>